<dbReference type="InterPro" id="IPR040442">
    <property type="entry name" value="Pyrv_kinase-like_dom_sf"/>
</dbReference>
<keyword evidence="1" id="KW-0479">Metal-binding</keyword>
<feature type="domain" description="HpcH/HpaI aldolase/citrate lyase" evidence="2">
    <location>
        <begin position="65"/>
        <end position="175"/>
    </location>
</feature>
<reference evidence="3" key="1">
    <citation type="journal article" date="2015" name="ISME J.">
        <title>Draft Genome Sequence of Streptomyces incarnatus NRRL8089, which Produces the Nucleoside Antibiotic Sinefungin.</title>
        <authorList>
            <person name="Oshima K."/>
            <person name="Hattori M."/>
            <person name="Shimizu H."/>
            <person name="Fukuda K."/>
            <person name="Nemoto M."/>
            <person name="Inagaki K."/>
            <person name="Tamura T."/>
        </authorList>
    </citation>
    <scope>NUCLEOTIDE SEQUENCE</scope>
    <source>
        <strain evidence="3">FACHB-1277</strain>
    </source>
</reference>
<sequence length="261" mass="29151">MNLTERQMVQILSELRSLYHVTSVKAEFEAEGTRMDEAIRLKDIAMQAGLHFNLKIGGCEAVRDMFDAVTLGASRIIAPMVESPFALQKFLKAAKTHLHSRDNSIELFINIETITACHNFDRILAIAEIEELKGVVIGRVDLAGSLGIERPDIDSNQTITDLCHTIATKAKQKGLVVVVGGAISANSLPFLRSFADGAIDRYETRKVIFSCPAALNNPVDAFKKAVEFEMLWLQNKKRYYSHISLEDEARLKMIEQRLTNS</sequence>
<dbReference type="SUPFAM" id="SSF51621">
    <property type="entry name" value="Phosphoenolpyruvate/pyruvate domain"/>
    <property type="match status" value="1"/>
</dbReference>
<accession>A0A926UVG0</accession>
<dbReference type="Proteomes" id="UP000631421">
    <property type="component" value="Unassembled WGS sequence"/>
</dbReference>
<organism evidence="3 4">
    <name type="scientific">Pseudanabaena cinerea FACHB-1277</name>
    <dbReference type="NCBI Taxonomy" id="2949581"/>
    <lineage>
        <taxon>Bacteria</taxon>
        <taxon>Bacillati</taxon>
        <taxon>Cyanobacteriota</taxon>
        <taxon>Cyanophyceae</taxon>
        <taxon>Pseudanabaenales</taxon>
        <taxon>Pseudanabaenaceae</taxon>
        <taxon>Pseudanabaena</taxon>
        <taxon>Pseudanabaena cinerea</taxon>
    </lineage>
</organism>
<dbReference type="RefSeq" id="WP_190352390.1">
    <property type="nucleotide sequence ID" value="NZ_JACJPY010000074.1"/>
</dbReference>
<dbReference type="AlphaFoldDB" id="A0A926UVG0"/>
<dbReference type="Gene3D" id="3.20.20.60">
    <property type="entry name" value="Phosphoenolpyruvate-binding domains"/>
    <property type="match status" value="1"/>
</dbReference>
<comment type="caution">
    <text evidence="3">The sequence shown here is derived from an EMBL/GenBank/DDBJ whole genome shotgun (WGS) entry which is preliminary data.</text>
</comment>
<evidence type="ECO:0000256" key="1">
    <source>
        <dbReference type="ARBA" id="ARBA00022723"/>
    </source>
</evidence>
<dbReference type="Pfam" id="PF03328">
    <property type="entry name" value="HpcH_HpaI"/>
    <property type="match status" value="1"/>
</dbReference>
<dbReference type="EMBL" id="JACJPY010000074">
    <property type="protein sequence ID" value="MBD2151976.1"/>
    <property type="molecule type" value="Genomic_DNA"/>
</dbReference>
<dbReference type="InterPro" id="IPR015813">
    <property type="entry name" value="Pyrv/PenolPyrv_kinase-like_dom"/>
</dbReference>
<proteinExistence type="predicted"/>
<dbReference type="GO" id="GO:0046872">
    <property type="term" value="F:metal ion binding"/>
    <property type="evidence" value="ECO:0007669"/>
    <property type="project" value="UniProtKB-KW"/>
</dbReference>
<reference evidence="3" key="2">
    <citation type="submission" date="2020-08" db="EMBL/GenBank/DDBJ databases">
        <authorList>
            <person name="Chen M."/>
            <person name="Teng W."/>
            <person name="Zhao L."/>
            <person name="Hu C."/>
            <person name="Zhou Y."/>
            <person name="Han B."/>
            <person name="Song L."/>
            <person name="Shu W."/>
        </authorList>
    </citation>
    <scope>NUCLEOTIDE SEQUENCE</scope>
    <source>
        <strain evidence="3">FACHB-1277</strain>
    </source>
</reference>
<dbReference type="GO" id="GO:0016829">
    <property type="term" value="F:lyase activity"/>
    <property type="evidence" value="ECO:0007669"/>
    <property type="project" value="UniProtKB-KW"/>
</dbReference>
<evidence type="ECO:0000313" key="3">
    <source>
        <dbReference type="EMBL" id="MBD2151976.1"/>
    </source>
</evidence>
<gene>
    <name evidence="3" type="ORF">H6F44_17875</name>
</gene>
<keyword evidence="3" id="KW-0456">Lyase</keyword>
<evidence type="ECO:0000313" key="4">
    <source>
        <dbReference type="Proteomes" id="UP000631421"/>
    </source>
</evidence>
<name>A0A926UVG0_9CYAN</name>
<dbReference type="InterPro" id="IPR005000">
    <property type="entry name" value="Aldolase/citrate-lyase_domain"/>
</dbReference>
<keyword evidence="4" id="KW-1185">Reference proteome</keyword>
<evidence type="ECO:0000259" key="2">
    <source>
        <dbReference type="Pfam" id="PF03328"/>
    </source>
</evidence>
<protein>
    <submittedName>
        <fullName evidence="3">Citrate lyase beta subunit</fullName>
    </submittedName>
</protein>